<dbReference type="SMART" id="SM00324">
    <property type="entry name" value="RhoGAP"/>
    <property type="match status" value="1"/>
</dbReference>
<evidence type="ECO:0000259" key="3">
    <source>
        <dbReference type="PROSITE" id="PS50238"/>
    </source>
</evidence>
<dbReference type="InterPro" id="IPR051025">
    <property type="entry name" value="RhoGAP"/>
</dbReference>
<dbReference type="Proteomes" id="UP000326565">
    <property type="component" value="Unassembled WGS sequence"/>
</dbReference>
<evidence type="ECO:0000313" key="5">
    <source>
        <dbReference type="Proteomes" id="UP000326565"/>
    </source>
</evidence>
<proteinExistence type="predicted"/>
<feature type="compositionally biased region" description="Low complexity" evidence="2">
    <location>
        <begin position="595"/>
        <end position="609"/>
    </location>
</feature>
<evidence type="ECO:0000256" key="1">
    <source>
        <dbReference type="ARBA" id="ARBA00022468"/>
    </source>
</evidence>
<feature type="compositionally biased region" description="Basic and acidic residues" evidence="2">
    <location>
        <begin position="729"/>
        <end position="739"/>
    </location>
</feature>
<dbReference type="Gene3D" id="1.10.555.10">
    <property type="entry name" value="Rho GTPase activation protein"/>
    <property type="match status" value="1"/>
</dbReference>
<dbReference type="SUPFAM" id="SSF48350">
    <property type="entry name" value="GTPase activation domain, GAP"/>
    <property type="match status" value="1"/>
</dbReference>
<accession>A0A5N5WTI7</accession>
<dbReference type="AlphaFoldDB" id="A0A5N5WTI7"/>
<reference evidence="4 5" key="1">
    <citation type="submission" date="2019-04" db="EMBL/GenBank/DDBJ databases">
        <title>Friends and foes A comparative genomics study of 23 Aspergillus species from section Flavi.</title>
        <authorList>
            <consortium name="DOE Joint Genome Institute"/>
            <person name="Kjaerbolling I."/>
            <person name="Vesth T."/>
            <person name="Frisvad J.C."/>
            <person name="Nybo J.L."/>
            <person name="Theobald S."/>
            <person name="Kildgaard S."/>
            <person name="Isbrandt T."/>
            <person name="Kuo A."/>
            <person name="Sato A."/>
            <person name="Lyhne E.K."/>
            <person name="Kogle M.E."/>
            <person name="Wiebenga A."/>
            <person name="Kun R.S."/>
            <person name="Lubbers R.J."/>
            <person name="Makela M.R."/>
            <person name="Barry K."/>
            <person name="Chovatia M."/>
            <person name="Clum A."/>
            <person name="Daum C."/>
            <person name="Haridas S."/>
            <person name="He G."/>
            <person name="LaButti K."/>
            <person name="Lipzen A."/>
            <person name="Mondo S."/>
            <person name="Riley R."/>
            <person name="Salamov A."/>
            <person name="Simmons B.A."/>
            <person name="Magnuson J.K."/>
            <person name="Henrissat B."/>
            <person name="Mortensen U.H."/>
            <person name="Larsen T.O."/>
            <person name="Devries R.P."/>
            <person name="Grigoriev I.V."/>
            <person name="Machida M."/>
            <person name="Baker S.E."/>
            <person name="Andersen M.R."/>
        </authorList>
    </citation>
    <scope>NUCLEOTIDE SEQUENCE [LARGE SCALE GENOMIC DNA]</scope>
    <source>
        <strain evidence="4 5">CBS 151.66</strain>
    </source>
</reference>
<evidence type="ECO:0000256" key="2">
    <source>
        <dbReference type="SAM" id="MobiDB-lite"/>
    </source>
</evidence>
<dbReference type="GO" id="GO:0005938">
    <property type="term" value="C:cell cortex"/>
    <property type="evidence" value="ECO:0007669"/>
    <property type="project" value="TreeGrafter"/>
</dbReference>
<dbReference type="EMBL" id="ML732263">
    <property type="protein sequence ID" value="KAB8071801.1"/>
    <property type="molecule type" value="Genomic_DNA"/>
</dbReference>
<feature type="compositionally biased region" description="Low complexity" evidence="2">
    <location>
        <begin position="334"/>
        <end position="348"/>
    </location>
</feature>
<feature type="compositionally biased region" description="Polar residues" evidence="2">
    <location>
        <begin position="389"/>
        <end position="406"/>
    </location>
</feature>
<dbReference type="PANTHER" id="PTHR15228:SF25">
    <property type="entry name" value="F-BAR DOMAIN-CONTAINING PROTEIN"/>
    <property type="match status" value="1"/>
</dbReference>
<dbReference type="InterPro" id="IPR000198">
    <property type="entry name" value="RhoGAP_dom"/>
</dbReference>
<dbReference type="GO" id="GO:0007165">
    <property type="term" value="P:signal transduction"/>
    <property type="evidence" value="ECO:0007669"/>
    <property type="project" value="InterPro"/>
</dbReference>
<dbReference type="PANTHER" id="PTHR15228">
    <property type="entry name" value="SPERMATHECAL PHYSIOLOGY VARIANT"/>
    <property type="match status" value="1"/>
</dbReference>
<dbReference type="CDD" id="cd04396">
    <property type="entry name" value="RhoGAP_fSAC7_BAG7"/>
    <property type="match status" value="1"/>
</dbReference>
<dbReference type="Pfam" id="PF00620">
    <property type="entry name" value="RhoGAP"/>
    <property type="match status" value="1"/>
</dbReference>
<keyword evidence="1" id="KW-0343">GTPase activation</keyword>
<gene>
    <name evidence="4" type="ORF">BDV29DRAFT_178619</name>
</gene>
<dbReference type="GO" id="GO:0005096">
    <property type="term" value="F:GTPase activator activity"/>
    <property type="evidence" value="ECO:0007669"/>
    <property type="project" value="UniProtKB-KW"/>
</dbReference>
<dbReference type="OrthoDB" id="3196451at2759"/>
<protein>
    <submittedName>
        <fullName evidence="4">Rho GTPase activator</fullName>
    </submittedName>
</protein>
<feature type="compositionally biased region" description="Low complexity" evidence="2">
    <location>
        <begin position="665"/>
        <end position="681"/>
    </location>
</feature>
<evidence type="ECO:0000313" key="4">
    <source>
        <dbReference type="EMBL" id="KAB8071801.1"/>
    </source>
</evidence>
<feature type="region of interest" description="Disordered" evidence="2">
    <location>
        <begin position="301"/>
        <end position="845"/>
    </location>
</feature>
<feature type="compositionally biased region" description="Polar residues" evidence="2">
    <location>
        <begin position="682"/>
        <end position="694"/>
    </location>
</feature>
<sequence>MVTGKSHPGAEAFNSLPHTAAQPRFVAASPPSKRDLASWWRQFKRNTRKEEPKEKPQGIFGVPLNVSIKYANVAISLTNDNGESFIYGYVPIVVAKCGVFLKEKATDVEGIFRLNGSAKRIKDLQEVFDSPERYGKGLDWTGYTVHDAANVLRRYLNQLPEPIVPLEFYERFREPLRIYQKQVQSGGPATEGEKFDHAKAVLAYQQLIRELPPLNKQLLLYILDLLAVFASKSDQNRMNSGNLSAIFQPGLLSHPQHDMSPDEYKLSQDVLIFLIENQDHFLFGMNGTAADEATVKEVEGGMTLRPTSHSTVRRSVSSASGGAESFRKYDSLRRNVSVSSKNSRNSNNASPATPTPLTGVGVHRSNTLPSKMSPAIAQARYGRVREATGENTPGRTSVQQSRSPSRAPSIAEEKPQPAPQSEQKPQLASQGGETTTGLVYVHTSTHGPVPISKGPSSQSPVRERFPQDTLAVPSSPPPAVVTPTKERKLSSFFTKSPPSGGEKEPRQPNRLKKKRIPGSASASAQSSSQSLQAATSDSGIGIQPSRGPDPNSDAGGDTPRPPNTTNPEDLSQPDWKNERPAAPAESGHPAETNLRPYPSRSPSMNSRSSFTDLSDADPIDDATRAERKEHRRSWRFRSSKRSNEQIGLGLASPPLLASTPGADRSTSSFGSWHHSSKSSPSDLQQFANDQSFQPLSLDAEVNNNTRDSSEPEKRSLFGKFKAKVAQVRDGVKDSERDRTSSPPVHSDAEKSASSQTLSPAGKDPSHPRPIPSAPPAPIEVTREFKEVQSTPVSPLPGSGMPPAIPEEPRTPESPVAPAELEVEKENGVAETEAPTTLPTFDSHKGDIETTKFLGN</sequence>
<feature type="compositionally biased region" description="Low complexity" evidence="2">
    <location>
        <begin position="519"/>
        <end position="538"/>
    </location>
</feature>
<feature type="domain" description="Rho-GAP" evidence="3">
    <location>
        <begin position="75"/>
        <end position="282"/>
    </location>
</feature>
<feature type="compositionally biased region" description="Low complexity" evidence="2">
    <location>
        <begin position="307"/>
        <end position="324"/>
    </location>
</feature>
<feature type="compositionally biased region" description="Polar residues" evidence="2">
    <location>
        <begin position="419"/>
        <end position="446"/>
    </location>
</feature>
<organism evidence="4 5">
    <name type="scientific">Aspergillus leporis</name>
    <dbReference type="NCBI Taxonomy" id="41062"/>
    <lineage>
        <taxon>Eukaryota</taxon>
        <taxon>Fungi</taxon>
        <taxon>Dikarya</taxon>
        <taxon>Ascomycota</taxon>
        <taxon>Pezizomycotina</taxon>
        <taxon>Eurotiomycetes</taxon>
        <taxon>Eurotiomycetidae</taxon>
        <taxon>Eurotiales</taxon>
        <taxon>Aspergillaceae</taxon>
        <taxon>Aspergillus</taxon>
        <taxon>Aspergillus subgen. Circumdati</taxon>
    </lineage>
</organism>
<feature type="compositionally biased region" description="Pro residues" evidence="2">
    <location>
        <begin position="767"/>
        <end position="777"/>
    </location>
</feature>
<feature type="compositionally biased region" description="Basic residues" evidence="2">
    <location>
        <begin position="629"/>
        <end position="640"/>
    </location>
</feature>
<keyword evidence="5" id="KW-1185">Reference proteome</keyword>
<name>A0A5N5WTI7_9EURO</name>
<dbReference type="InterPro" id="IPR008936">
    <property type="entry name" value="Rho_GTPase_activation_prot"/>
</dbReference>
<dbReference type="GO" id="GO:0060237">
    <property type="term" value="P:regulation of fungal-type cell wall organization"/>
    <property type="evidence" value="ECO:0007669"/>
    <property type="project" value="TreeGrafter"/>
</dbReference>
<dbReference type="PROSITE" id="PS50238">
    <property type="entry name" value="RHOGAP"/>
    <property type="match status" value="1"/>
</dbReference>